<name>A0ABD6F021_9BILA</name>
<reference evidence="1 2" key="1">
    <citation type="submission" date="2024-08" db="EMBL/GenBank/DDBJ databases">
        <title>Gnathostoma spinigerum genome.</title>
        <authorList>
            <person name="Gonzalez-Bertolin B."/>
            <person name="Monzon S."/>
            <person name="Zaballos A."/>
            <person name="Jimenez P."/>
            <person name="Dekumyoy P."/>
            <person name="Varona S."/>
            <person name="Cuesta I."/>
            <person name="Sumanam S."/>
            <person name="Adisakwattana P."/>
            <person name="Gasser R.B."/>
            <person name="Hernandez-Gonzalez A."/>
            <person name="Young N.D."/>
            <person name="Perteguer M.J."/>
        </authorList>
    </citation>
    <scope>NUCLEOTIDE SEQUENCE [LARGE SCALE GENOMIC DNA]</scope>
    <source>
        <strain evidence="1">AL3</strain>
        <tissue evidence="1">Liver</tissue>
    </source>
</reference>
<comment type="caution">
    <text evidence="1">The sequence shown here is derived from an EMBL/GenBank/DDBJ whole genome shotgun (WGS) entry which is preliminary data.</text>
</comment>
<keyword evidence="2" id="KW-1185">Reference proteome</keyword>
<dbReference type="Proteomes" id="UP001608902">
    <property type="component" value="Unassembled WGS sequence"/>
</dbReference>
<organism evidence="1 2">
    <name type="scientific">Gnathostoma spinigerum</name>
    <dbReference type="NCBI Taxonomy" id="75299"/>
    <lineage>
        <taxon>Eukaryota</taxon>
        <taxon>Metazoa</taxon>
        <taxon>Ecdysozoa</taxon>
        <taxon>Nematoda</taxon>
        <taxon>Chromadorea</taxon>
        <taxon>Rhabditida</taxon>
        <taxon>Spirurina</taxon>
        <taxon>Gnathostomatomorpha</taxon>
        <taxon>Gnathostomatoidea</taxon>
        <taxon>Gnathostomatidae</taxon>
        <taxon>Gnathostoma</taxon>
    </lineage>
</organism>
<protein>
    <submittedName>
        <fullName evidence="1">Uncharacterized protein</fullName>
    </submittedName>
</protein>
<evidence type="ECO:0000313" key="1">
    <source>
        <dbReference type="EMBL" id="MFH4983186.1"/>
    </source>
</evidence>
<sequence length="168" mass="18793">MNSPLATETSTSTTVANPNNNVCCISTRTLAEHRSRSTTATTQTTTVNCSSAHCKRASPPRRCRNDLDVQGLVFSDNTRGKADEITCDFDELYRKFKQNKRDSTGTLNRLILVAQALESEVESHQRISISDSRIVLSIRTVNLVSLFTSFPIHRTDLRCTSNELNELR</sequence>
<accession>A0ABD6F021</accession>
<dbReference type="AlphaFoldDB" id="A0ABD6F021"/>
<gene>
    <name evidence="1" type="ORF">AB6A40_009895</name>
</gene>
<proteinExistence type="predicted"/>
<dbReference type="EMBL" id="JBGFUD010011369">
    <property type="protein sequence ID" value="MFH4983186.1"/>
    <property type="molecule type" value="Genomic_DNA"/>
</dbReference>
<evidence type="ECO:0000313" key="2">
    <source>
        <dbReference type="Proteomes" id="UP001608902"/>
    </source>
</evidence>